<keyword evidence="3" id="KW-1133">Transmembrane helix</keyword>
<keyword evidence="5" id="KW-1185">Reference proteome</keyword>
<reference evidence="4 5" key="1">
    <citation type="journal article" date="2011" name="Syst. Appl. Microbiol.">
        <title>Defluviimonas denitrificans gen. nov., sp. nov., and Pararhodobacter aggregans gen. nov., sp. nov., non-phototrophic Rhodobacteraceae from the biofilter of a marine aquaculture.</title>
        <authorList>
            <person name="Foesel B.U."/>
            <person name="Drake H.L."/>
            <person name="Schramm A."/>
        </authorList>
    </citation>
    <scope>NUCLEOTIDE SEQUENCE [LARGE SCALE GENOMIC DNA]</scope>
    <source>
        <strain evidence="4 5">D1-19</strain>
    </source>
</reference>
<dbReference type="OrthoDB" id="8477685at2"/>
<feature type="compositionally biased region" description="Low complexity" evidence="2">
    <location>
        <begin position="612"/>
        <end position="621"/>
    </location>
</feature>
<gene>
    <name evidence="4" type="ORF">DDE23_03815</name>
</gene>
<feature type="compositionally biased region" description="Basic and acidic residues" evidence="2">
    <location>
        <begin position="548"/>
        <end position="561"/>
    </location>
</feature>
<evidence type="ECO:0000256" key="2">
    <source>
        <dbReference type="SAM" id="MobiDB-lite"/>
    </source>
</evidence>
<feature type="transmembrane region" description="Helical" evidence="3">
    <location>
        <begin position="27"/>
        <end position="47"/>
    </location>
</feature>
<feature type="region of interest" description="Disordered" evidence="2">
    <location>
        <begin position="756"/>
        <end position="843"/>
    </location>
</feature>
<evidence type="ECO:0000313" key="4">
    <source>
        <dbReference type="EMBL" id="PVE49534.1"/>
    </source>
</evidence>
<dbReference type="EMBL" id="QDDR01000001">
    <property type="protein sequence ID" value="PVE49534.1"/>
    <property type="molecule type" value="Genomic_DNA"/>
</dbReference>
<feature type="region of interest" description="Disordered" evidence="2">
    <location>
        <begin position="539"/>
        <end position="566"/>
    </location>
</feature>
<feature type="transmembrane region" description="Helical" evidence="3">
    <location>
        <begin position="59"/>
        <end position="80"/>
    </location>
</feature>
<feature type="compositionally biased region" description="Basic and acidic residues" evidence="2">
    <location>
        <begin position="756"/>
        <end position="769"/>
    </location>
</feature>
<dbReference type="Pfam" id="PF13779">
    <property type="entry name" value="DUF4175"/>
    <property type="match status" value="1"/>
</dbReference>
<accession>A0A2T7UY17</accession>
<dbReference type="RefSeq" id="WP_107750038.1">
    <property type="nucleotide sequence ID" value="NZ_QBKF01000001.1"/>
</dbReference>
<feature type="coiled-coil region" evidence="1">
    <location>
        <begin position="484"/>
        <end position="538"/>
    </location>
</feature>
<dbReference type="InterPro" id="IPR012683">
    <property type="entry name" value="CHP02302_TM"/>
</dbReference>
<proteinExistence type="predicted"/>
<keyword evidence="3" id="KW-0812">Transmembrane</keyword>
<evidence type="ECO:0000256" key="1">
    <source>
        <dbReference type="SAM" id="Coils"/>
    </source>
</evidence>
<feature type="compositionally biased region" description="Basic and acidic residues" evidence="2">
    <location>
        <begin position="670"/>
        <end position="693"/>
    </location>
</feature>
<feature type="region of interest" description="Disordered" evidence="2">
    <location>
        <begin position="603"/>
        <end position="622"/>
    </location>
</feature>
<organism evidence="4 5">
    <name type="scientific">Pararhodobacter aggregans</name>
    <dbReference type="NCBI Taxonomy" id="404875"/>
    <lineage>
        <taxon>Bacteria</taxon>
        <taxon>Pseudomonadati</taxon>
        <taxon>Pseudomonadota</taxon>
        <taxon>Alphaproteobacteria</taxon>
        <taxon>Rhodobacterales</taxon>
        <taxon>Paracoccaceae</taxon>
        <taxon>Pararhodobacter</taxon>
    </lineage>
</organism>
<protein>
    <submittedName>
        <fullName evidence="4">ATPase</fullName>
    </submittedName>
</protein>
<sequence>MADPKDPLAPASRALWLTRAGMVAERVARALWLPLSLALIAATLWAFDLHTRLPGDAALWVAGAFGLAMLVTLALGLWRFRWPSRAEAMARLDRTLTGRPLAALTDTQALGATDPASAALWQAHRARMQAQAAKARAVRPDPQLARRDPYAVRLVALTAAAVAVLFAVPGQQGPLAGMPGAAGAAIGPSWEGWIVPPAYTGRPGLYLNEIDRESFEVPQGSRVVLRFYGPPGALTLEQSLADGVQADETGQALEFDARRSGEIAIEGPNGRRWDVAVAADMLPEILPMGPMERARGGVAELPFTASDDYGVLRGEAVITLDLEAIDRRYGLSVDPEARAPLLLALPMPMSGDRMSLTETLREDLSQHPWANLPVQVVLRAVDAAGQAGESPAEAAILPGRRFFEPAAKALIELRRDVLWNAVNGRRAAMLMRAMLHRSEGAFHYENAPVLIRGAVNFIETRLDAGTFTPEARDDLAQRLWDLALLMEEGELANARDRLQRARDRLAEAMERGADPSEIQDLMDELREATRDYMAMLAEQAPDAEDPQADQRDQGERQEGERVSQSQIQEMMDAIQQAMEEGRMEDAAEMMAQLNALLDNLQMTRGEGGEPMPGGEAMEGLGDTLGEQQGLADETFEQLQEQFGQGGQPQDGQPQQGQQQGQQQQGQQGEAGKDDEQAMRELAERQRELRERLRQQQLGDLPGEGTDEGEAGLQALEEANRAMDQAAESLEQGDMRGALQRQAEALDALREGLREFRDAMDADRRERAGSEGDPDQAQAQGSGRDPLGREMGPSAQSGDFGSVVPGEDPRERARELMDEIRRRQAERERPEAERDYLNRLIEPY</sequence>
<dbReference type="Proteomes" id="UP000244810">
    <property type="component" value="Unassembled WGS sequence"/>
</dbReference>
<feature type="compositionally biased region" description="Low complexity" evidence="2">
    <location>
        <begin position="649"/>
        <end position="667"/>
    </location>
</feature>
<feature type="region of interest" description="Disordered" evidence="2">
    <location>
        <begin position="640"/>
        <end position="742"/>
    </location>
</feature>
<evidence type="ECO:0000256" key="3">
    <source>
        <dbReference type="SAM" id="Phobius"/>
    </source>
</evidence>
<comment type="caution">
    <text evidence="4">The sequence shown here is derived from an EMBL/GenBank/DDBJ whole genome shotgun (WGS) entry which is preliminary data.</text>
</comment>
<feature type="transmembrane region" description="Helical" evidence="3">
    <location>
        <begin position="150"/>
        <end position="168"/>
    </location>
</feature>
<dbReference type="AlphaFoldDB" id="A0A2T7UY17"/>
<feature type="compositionally biased region" description="Basic and acidic residues" evidence="2">
    <location>
        <begin position="806"/>
        <end position="836"/>
    </location>
</feature>
<keyword evidence="1" id="KW-0175">Coiled coil</keyword>
<keyword evidence="3" id="KW-0472">Membrane</keyword>
<name>A0A2T7UY17_9RHOB</name>
<evidence type="ECO:0000313" key="5">
    <source>
        <dbReference type="Proteomes" id="UP000244810"/>
    </source>
</evidence>